<gene>
    <name evidence="1" type="ORF">L6164_020730</name>
</gene>
<name>A0ACB9MWA3_BAUVA</name>
<evidence type="ECO:0000313" key="2">
    <source>
        <dbReference type="Proteomes" id="UP000828941"/>
    </source>
</evidence>
<proteinExistence type="predicted"/>
<sequence length="589" mass="65774">MEVEMERETKNRNSFWSFCSADRHSREEDGSTLARRERPGWKAMPYILGLYLDTCGNEFAERISSFGLQANFIQYLVNVFKLSNVAASNVINIWMGVGNMVPIIGAYFADATLGKFRTIALSSFGTLLGLVIITLTAWVPHFHPPSCNSQHQDCAGPTSMQLAILSFGLCWMVIGAGGIRPCSIPFSIDQFDNTNAEGRKGISSFYNWYYTTQTIVQMINATLIVYIQGKSWVIGFGVLAVVMLLSIFLFFAGSKVYICIPAEGSILSGISKVFGAAYKKRHLQLPSKEDEGRAYYDPPLEGNKQVKMPLTEQLKCLNKAALIRDKELSADGLAVDTRRLCSIQQVENVKCLIKLIPIWLSGIICMIPIAQQSIYPVLQAARMDRHFGKKFEIPAASMSVVSLITIGIFLPCYDRFMTPALAKLTKYPGGFTCLQKIMLGNIFSILTMVVAGLVERRRRDFSLSHGAPMSVWWLSPQLALLGLLEMFTFIGHTEFYNNESPDNMKSIGNSLSFLIQAFSNYVSALVVSIVNSITRSDGRTDWLNNDLNAGRLDYYYFLVAGLASLNMVYLLFCVKHYSYKVIVKAEEIP</sequence>
<dbReference type="Proteomes" id="UP000828941">
    <property type="component" value="Chromosome 8"/>
</dbReference>
<accession>A0ACB9MWA3</accession>
<organism evidence="1 2">
    <name type="scientific">Bauhinia variegata</name>
    <name type="common">Purple orchid tree</name>
    <name type="synonym">Phanera variegata</name>
    <dbReference type="NCBI Taxonomy" id="167791"/>
    <lineage>
        <taxon>Eukaryota</taxon>
        <taxon>Viridiplantae</taxon>
        <taxon>Streptophyta</taxon>
        <taxon>Embryophyta</taxon>
        <taxon>Tracheophyta</taxon>
        <taxon>Spermatophyta</taxon>
        <taxon>Magnoliopsida</taxon>
        <taxon>eudicotyledons</taxon>
        <taxon>Gunneridae</taxon>
        <taxon>Pentapetalae</taxon>
        <taxon>rosids</taxon>
        <taxon>fabids</taxon>
        <taxon>Fabales</taxon>
        <taxon>Fabaceae</taxon>
        <taxon>Cercidoideae</taxon>
        <taxon>Cercideae</taxon>
        <taxon>Bauhiniinae</taxon>
        <taxon>Bauhinia</taxon>
    </lineage>
</organism>
<keyword evidence="2" id="KW-1185">Reference proteome</keyword>
<reference evidence="1 2" key="1">
    <citation type="journal article" date="2022" name="DNA Res.">
        <title>Chromosomal-level genome assembly of the orchid tree Bauhinia variegata (Leguminosae; Cercidoideae) supports the allotetraploid origin hypothesis of Bauhinia.</title>
        <authorList>
            <person name="Zhong Y."/>
            <person name="Chen Y."/>
            <person name="Zheng D."/>
            <person name="Pang J."/>
            <person name="Liu Y."/>
            <person name="Luo S."/>
            <person name="Meng S."/>
            <person name="Qian L."/>
            <person name="Wei D."/>
            <person name="Dai S."/>
            <person name="Zhou R."/>
        </authorList>
    </citation>
    <scope>NUCLEOTIDE SEQUENCE [LARGE SCALE GENOMIC DNA]</scope>
    <source>
        <strain evidence="1">BV-YZ2020</strain>
    </source>
</reference>
<comment type="caution">
    <text evidence="1">The sequence shown here is derived from an EMBL/GenBank/DDBJ whole genome shotgun (WGS) entry which is preliminary data.</text>
</comment>
<dbReference type="EMBL" id="CM039433">
    <property type="protein sequence ID" value="KAI4328372.1"/>
    <property type="molecule type" value="Genomic_DNA"/>
</dbReference>
<protein>
    <submittedName>
        <fullName evidence="1">Uncharacterized protein</fullName>
    </submittedName>
</protein>
<evidence type="ECO:0000313" key="1">
    <source>
        <dbReference type="EMBL" id="KAI4328372.1"/>
    </source>
</evidence>